<dbReference type="EMBL" id="CAJNNV010006662">
    <property type="protein sequence ID" value="CAE8593904.1"/>
    <property type="molecule type" value="Genomic_DNA"/>
</dbReference>
<dbReference type="PANTHER" id="PTHR13610:SF9">
    <property type="entry name" value="FI06469P"/>
    <property type="match status" value="1"/>
</dbReference>
<dbReference type="Proteomes" id="UP000654075">
    <property type="component" value="Unassembled WGS sequence"/>
</dbReference>
<dbReference type="GO" id="GO:0032259">
    <property type="term" value="P:methylation"/>
    <property type="evidence" value="ECO:0007669"/>
    <property type="project" value="UniProtKB-KW"/>
</dbReference>
<evidence type="ECO:0000256" key="4">
    <source>
        <dbReference type="ARBA" id="ARBA00022691"/>
    </source>
</evidence>
<dbReference type="SUPFAM" id="SSF53335">
    <property type="entry name" value="S-adenosyl-L-methionine-dependent methyltransferases"/>
    <property type="match status" value="1"/>
</dbReference>
<dbReference type="GO" id="GO:0031151">
    <property type="term" value="F:histone H3K79 methyltransferase activity"/>
    <property type="evidence" value="ECO:0007669"/>
    <property type="project" value="InterPro"/>
</dbReference>
<accession>A0A813DWN9</accession>
<evidence type="ECO:0000259" key="5">
    <source>
        <dbReference type="Pfam" id="PF08123"/>
    </source>
</evidence>
<keyword evidence="7" id="KW-1185">Reference proteome</keyword>
<reference evidence="6" key="1">
    <citation type="submission" date="2021-02" db="EMBL/GenBank/DDBJ databases">
        <authorList>
            <person name="Dougan E. K."/>
            <person name="Rhodes N."/>
            <person name="Thang M."/>
            <person name="Chan C."/>
        </authorList>
    </citation>
    <scope>NUCLEOTIDE SEQUENCE</scope>
</reference>
<comment type="similarity">
    <text evidence="1">Belongs to the ANT/ATPSC lysine N-methyltransferase family.</text>
</comment>
<feature type="domain" description="DOT1" evidence="5">
    <location>
        <begin position="81"/>
        <end position="207"/>
    </location>
</feature>
<name>A0A813DWN9_POLGL</name>
<dbReference type="PANTHER" id="PTHR13610">
    <property type="entry name" value="METHYLTRANSFERASE DOMAIN-CONTAINING PROTEIN"/>
    <property type="match status" value="1"/>
</dbReference>
<evidence type="ECO:0000256" key="2">
    <source>
        <dbReference type="ARBA" id="ARBA00022603"/>
    </source>
</evidence>
<evidence type="ECO:0000256" key="1">
    <source>
        <dbReference type="ARBA" id="ARBA00010633"/>
    </source>
</evidence>
<keyword evidence="4" id="KW-0949">S-adenosyl-L-methionine</keyword>
<sequence length="242" mass="25972">MAQGSWEPPSGLLRFPPSEQVLCGHGSNARCLQCSGRETLEVAASTHATFCRAFSSVAYFTRPTQGEVSKLAVPQRSLAAGEILFASFAALVLQVLRPGPLEMFLDLGSGTGRAVVAWALLVPGGIAAGVEIREALHETACEVAAGLDPTVQQRVSLHLGDMFHCDGWGDADVLFVNSTGFEAPLMRAVAKKLQEETKATARVITLSQPFEEGSMPGWTLVHQSPYRMTWGNDQIFTIAEGR</sequence>
<dbReference type="Gene3D" id="3.40.50.150">
    <property type="entry name" value="Vaccinia Virus protein VP39"/>
    <property type="match status" value="1"/>
</dbReference>
<dbReference type="Pfam" id="PF08123">
    <property type="entry name" value="DOT1"/>
    <property type="match status" value="1"/>
</dbReference>
<dbReference type="InterPro" id="IPR025789">
    <property type="entry name" value="DOT1_dom"/>
</dbReference>
<keyword evidence="2" id="KW-0489">Methyltransferase</keyword>
<evidence type="ECO:0000313" key="7">
    <source>
        <dbReference type="Proteomes" id="UP000654075"/>
    </source>
</evidence>
<dbReference type="OMA" id="THATFCR"/>
<dbReference type="OrthoDB" id="433774at2759"/>
<dbReference type="GO" id="GO:1905706">
    <property type="term" value="P:regulation of mitochondrial ATP synthesis coupled proton transport"/>
    <property type="evidence" value="ECO:0007669"/>
    <property type="project" value="TreeGrafter"/>
</dbReference>
<dbReference type="InterPro" id="IPR026170">
    <property type="entry name" value="FAM173A/B"/>
</dbReference>
<gene>
    <name evidence="6" type="ORF">PGLA1383_LOCUS12486</name>
</gene>
<evidence type="ECO:0000313" key="6">
    <source>
        <dbReference type="EMBL" id="CAE8593904.1"/>
    </source>
</evidence>
<organism evidence="6 7">
    <name type="scientific">Polarella glacialis</name>
    <name type="common">Dinoflagellate</name>
    <dbReference type="NCBI Taxonomy" id="89957"/>
    <lineage>
        <taxon>Eukaryota</taxon>
        <taxon>Sar</taxon>
        <taxon>Alveolata</taxon>
        <taxon>Dinophyceae</taxon>
        <taxon>Suessiales</taxon>
        <taxon>Suessiaceae</taxon>
        <taxon>Polarella</taxon>
    </lineage>
</organism>
<dbReference type="GO" id="GO:0005739">
    <property type="term" value="C:mitochondrion"/>
    <property type="evidence" value="ECO:0007669"/>
    <property type="project" value="TreeGrafter"/>
</dbReference>
<protein>
    <recommendedName>
        <fullName evidence="5">DOT1 domain-containing protein</fullName>
    </recommendedName>
</protein>
<keyword evidence="3" id="KW-0808">Transferase</keyword>
<comment type="caution">
    <text evidence="6">The sequence shown here is derived from an EMBL/GenBank/DDBJ whole genome shotgun (WGS) entry which is preliminary data.</text>
</comment>
<dbReference type="InterPro" id="IPR029063">
    <property type="entry name" value="SAM-dependent_MTases_sf"/>
</dbReference>
<dbReference type="AlphaFoldDB" id="A0A813DWN9"/>
<evidence type="ECO:0000256" key="3">
    <source>
        <dbReference type="ARBA" id="ARBA00022679"/>
    </source>
</evidence>
<proteinExistence type="inferred from homology"/>